<dbReference type="Proteomes" id="UP000481033">
    <property type="component" value="Unassembled WGS sequence"/>
</dbReference>
<accession>A0A6M0RCV6</accession>
<evidence type="ECO:0000313" key="4">
    <source>
        <dbReference type="Proteomes" id="UP000481033"/>
    </source>
</evidence>
<comment type="caution">
    <text evidence="3">The sequence shown here is derived from an EMBL/GenBank/DDBJ whole genome shotgun (WGS) entry which is preliminary data.</text>
</comment>
<dbReference type="InterPro" id="IPR046229">
    <property type="entry name" value="TnpC-like"/>
</dbReference>
<organism evidence="3 4">
    <name type="scientific">Adonisia turfae CCMR0081</name>
    <dbReference type="NCBI Taxonomy" id="2292702"/>
    <lineage>
        <taxon>Bacteria</taxon>
        <taxon>Bacillati</taxon>
        <taxon>Cyanobacteriota</taxon>
        <taxon>Adonisia</taxon>
        <taxon>Adonisia turfae</taxon>
    </lineage>
</organism>
<evidence type="ECO:0000256" key="1">
    <source>
        <dbReference type="SAM" id="Coils"/>
    </source>
</evidence>
<proteinExistence type="predicted"/>
<reference evidence="3 4" key="1">
    <citation type="journal article" date="2020" name="Microb. Ecol.">
        <title>Ecogenomics of the Marine Benthic Filamentous Cyanobacterium Adonisia.</title>
        <authorList>
            <person name="Walter J.M."/>
            <person name="Coutinho F.H."/>
            <person name="Leomil L."/>
            <person name="Hargreaves P.I."/>
            <person name="Campeao M.E."/>
            <person name="Vieira V.V."/>
            <person name="Silva B.S."/>
            <person name="Fistarol G.O."/>
            <person name="Salomon P.S."/>
            <person name="Sawabe T."/>
            <person name="Mino S."/>
            <person name="Hosokawa M."/>
            <person name="Miyashita H."/>
            <person name="Maruyama F."/>
            <person name="van Verk M.C."/>
            <person name="Dutilh B.E."/>
            <person name="Thompson C.C."/>
            <person name="Thompson F.L."/>
        </authorList>
    </citation>
    <scope>NUCLEOTIDE SEQUENCE [LARGE SCALE GENOMIC DNA]</scope>
    <source>
        <strain evidence="3 4">CCMR0081</strain>
    </source>
</reference>
<feature type="compositionally biased region" description="Low complexity" evidence="2">
    <location>
        <begin position="70"/>
        <end position="80"/>
    </location>
</feature>
<name>A0A6M0RCV6_9CYAN</name>
<feature type="region of interest" description="Disordered" evidence="2">
    <location>
        <begin position="70"/>
        <end position="90"/>
    </location>
</feature>
<protein>
    <recommendedName>
        <fullName evidence="5">Transposase</fullName>
    </recommendedName>
</protein>
<dbReference type="AlphaFoldDB" id="A0A6M0RCV6"/>
<evidence type="ECO:0000313" key="3">
    <source>
        <dbReference type="EMBL" id="NEZ54184.1"/>
    </source>
</evidence>
<dbReference type="EMBL" id="QXHD01000001">
    <property type="protein sequence ID" value="NEZ54184.1"/>
    <property type="molecule type" value="Genomic_DNA"/>
</dbReference>
<feature type="coiled-coil region" evidence="1">
    <location>
        <begin position="93"/>
        <end position="147"/>
    </location>
</feature>
<gene>
    <name evidence="3" type="ORF">DXZ20_00375</name>
</gene>
<feature type="region of interest" description="Disordered" evidence="2">
    <location>
        <begin position="1"/>
        <end position="21"/>
    </location>
</feature>
<keyword evidence="4" id="KW-1185">Reference proteome</keyword>
<dbReference type="Pfam" id="PF19776">
    <property type="entry name" value="DUF6262"/>
    <property type="match status" value="1"/>
</dbReference>
<keyword evidence="1" id="KW-0175">Coiled coil</keyword>
<evidence type="ECO:0000256" key="2">
    <source>
        <dbReference type="SAM" id="MobiDB-lite"/>
    </source>
</evidence>
<evidence type="ECO:0008006" key="5">
    <source>
        <dbReference type="Google" id="ProtNLM"/>
    </source>
</evidence>
<dbReference type="RefSeq" id="WP_163695523.1">
    <property type="nucleotide sequence ID" value="NZ_QXHD01000001.1"/>
</dbReference>
<sequence>MSTKPKTHGLANSAKKKRQATFDKVDNGIQTLIKNKGIISFKSVAETAGVSKAWLYKELAVKQRIQRLQAQQQKTGQSSQPTPPSDHSLRALNNTLRDRIKRLEHDNRELRQQNQVFAGHLLRVRELEKQVQRLEAENQRLKQSLSQPFSHSELEIQLDELGVRLNSTLQNLISTAPQAVVVSAFQALKEAQSKGVVNNPGGFLYAAISDGWHPNDTPDAVIEKTQFNQWWPWAYDQGLVKAATQIDGIQHVLTADDEWLPFDTAYFQYPMDVEPPNSATE</sequence>
<dbReference type="SUPFAM" id="SSF160459">
    <property type="entry name" value="BLRF2-like"/>
    <property type="match status" value="1"/>
</dbReference>